<dbReference type="GO" id="GO:0016791">
    <property type="term" value="F:phosphatase activity"/>
    <property type="evidence" value="ECO:0007669"/>
    <property type="project" value="TreeGrafter"/>
</dbReference>
<dbReference type="PANTHER" id="PTHR15486:SF65">
    <property type="entry name" value="GLYCEROL-3-PHOSPHATE ACYLTRANSFERASE"/>
    <property type="match status" value="1"/>
</dbReference>
<keyword evidence="3" id="KW-0812">Transmembrane</keyword>
<evidence type="ECO:0000256" key="3">
    <source>
        <dbReference type="SAM" id="Phobius"/>
    </source>
</evidence>
<evidence type="ECO:0000313" key="5">
    <source>
        <dbReference type="EMBL" id="KAA8545266.1"/>
    </source>
</evidence>
<name>A0A5J5BRL6_9ASTE</name>
<dbReference type="AlphaFoldDB" id="A0A5J5BRL6"/>
<protein>
    <recommendedName>
        <fullName evidence="4">Phospholipid/glycerol acyltransferase domain-containing protein</fullName>
    </recommendedName>
</protein>
<keyword evidence="3" id="KW-1133">Transmembrane helix</keyword>
<dbReference type="OrthoDB" id="1854593at2759"/>
<gene>
    <name evidence="5" type="ORF">F0562_020050</name>
</gene>
<reference evidence="5 6" key="1">
    <citation type="submission" date="2019-09" db="EMBL/GenBank/DDBJ databases">
        <title>A chromosome-level genome assembly of the Chinese tupelo Nyssa sinensis.</title>
        <authorList>
            <person name="Yang X."/>
            <person name="Kang M."/>
            <person name="Yang Y."/>
            <person name="Xiong H."/>
            <person name="Wang M."/>
            <person name="Zhang Z."/>
            <person name="Wang Z."/>
            <person name="Wu H."/>
            <person name="Ma T."/>
            <person name="Liu J."/>
            <person name="Xi Z."/>
        </authorList>
    </citation>
    <scope>NUCLEOTIDE SEQUENCE [LARGE SCALE GENOMIC DNA]</scope>
    <source>
        <strain evidence="5">J267</strain>
        <tissue evidence="5">Leaf</tissue>
    </source>
</reference>
<feature type="domain" description="Phospholipid/glycerol acyltransferase" evidence="4">
    <location>
        <begin position="144"/>
        <end position="245"/>
    </location>
</feature>
<dbReference type="PANTHER" id="PTHR15486">
    <property type="entry name" value="ANCIENT UBIQUITOUS PROTEIN"/>
    <property type="match status" value="1"/>
</dbReference>
<dbReference type="InterPro" id="IPR002123">
    <property type="entry name" value="Plipid/glycerol_acylTrfase"/>
</dbReference>
<dbReference type="Pfam" id="PF01553">
    <property type="entry name" value="Acyltransferase"/>
    <property type="match status" value="1"/>
</dbReference>
<keyword evidence="6" id="KW-1185">Reference proteome</keyword>
<evidence type="ECO:0000256" key="2">
    <source>
        <dbReference type="ARBA" id="ARBA00023136"/>
    </source>
</evidence>
<accession>A0A5J5BRL6</accession>
<organism evidence="5 6">
    <name type="scientific">Nyssa sinensis</name>
    <dbReference type="NCBI Taxonomy" id="561372"/>
    <lineage>
        <taxon>Eukaryota</taxon>
        <taxon>Viridiplantae</taxon>
        <taxon>Streptophyta</taxon>
        <taxon>Embryophyta</taxon>
        <taxon>Tracheophyta</taxon>
        <taxon>Spermatophyta</taxon>
        <taxon>Magnoliopsida</taxon>
        <taxon>eudicotyledons</taxon>
        <taxon>Gunneridae</taxon>
        <taxon>Pentapetalae</taxon>
        <taxon>asterids</taxon>
        <taxon>Cornales</taxon>
        <taxon>Nyssaceae</taxon>
        <taxon>Nyssa</taxon>
    </lineage>
</organism>
<evidence type="ECO:0000256" key="1">
    <source>
        <dbReference type="ARBA" id="ARBA00004370"/>
    </source>
</evidence>
<dbReference type="CDD" id="cd06551">
    <property type="entry name" value="LPLAT"/>
    <property type="match status" value="1"/>
</dbReference>
<keyword evidence="2 3" id="KW-0472">Membrane</keyword>
<dbReference type="GO" id="GO:0016020">
    <property type="term" value="C:membrane"/>
    <property type="evidence" value="ECO:0007669"/>
    <property type="project" value="UniProtKB-SubCell"/>
</dbReference>
<evidence type="ECO:0000259" key="4">
    <source>
        <dbReference type="SMART" id="SM00563"/>
    </source>
</evidence>
<proteinExistence type="predicted"/>
<evidence type="ECO:0000313" key="6">
    <source>
        <dbReference type="Proteomes" id="UP000325577"/>
    </source>
</evidence>
<sequence>MEVKRTNGVFMHKILEEKKTDSNLIGIGCFNKSLDQQLFSHCKEIYLVSEAEKRNWQILPRQKYPMPLIFHDGRLAFRPTFFATLAMFMWAPLGFFICIIRIIVGLLLPYKVSFPILAFIGIRWTLSGPNSITPINNEKKSRGVLYVCNHRTLLDPLYISMAVVKPLTAVTYSLSRFSELLAPIKTVRLTRDREKDSKMMENLISHGDLVICPEGTTCREPFLLRFSPLFAELSDEIVPVALDLQVSMFYGTTASGRKWLDPIFFLSNPYPYYSVKFLGKLPTSYTCGAGGKSRIEVANHVQTEIAKALGFECTNYTRKEKYKILAGNGGYLRD</sequence>
<dbReference type="GO" id="GO:0090447">
    <property type="term" value="F:glycerol-3-phosphate 2-O-acyltransferase activity"/>
    <property type="evidence" value="ECO:0007669"/>
    <property type="project" value="TreeGrafter"/>
</dbReference>
<comment type="subcellular location">
    <subcellularLocation>
        <location evidence="1">Membrane</location>
    </subcellularLocation>
</comment>
<dbReference type="GO" id="GO:0010143">
    <property type="term" value="P:cutin biosynthetic process"/>
    <property type="evidence" value="ECO:0007669"/>
    <property type="project" value="TreeGrafter"/>
</dbReference>
<dbReference type="Proteomes" id="UP000325577">
    <property type="component" value="Linkage Group LG10"/>
</dbReference>
<dbReference type="EMBL" id="CM018033">
    <property type="protein sequence ID" value="KAA8545266.1"/>
    <property type="molecule type" value="Genomic_DNA"/>
</dbReference>
<feature type="transmembrane region" description="Helical" evidence="3">
    <location>
        <begin position="81"/>
        <end position="108"/>
    </location>
</feature>
<dbReference type="SUPFAM" id="SSF69593">
    <property type="entry name" value="Glycerol-3-phosphate (1)-acyltransferase"/>
    <property type="match status" value="1"/>
</dbReference>
<dbReference type="SMART" id="SM00563">
    <property type="entry name" value="PlsC"/>
    <property type="match status" value="1"/>
</dbReference>